<dbReference type="SMART" id="SM00935">
    <property type="entry name" value="OmpH"/>
    <property type="match status" value="1"/>
</dbReference>
<evidence type="ECO:0000256" key="1">
    <source>
        <dbReference type="SAM" id="SignalP"/>
    </source>
</evidence>
<dbReference type="AlphaFoldDB" id="A0A6I4V4L9"/>
<evidence type="ECO:0000313" key="2">
    <source>
        <dbReference type="EMBL" id="MXP46912.1"/>
    </source>
</evidence>
<keyword evidence="1" id="KW-0732">Signal</keyword>
<dbReference type="SUPFAM" id="SSF111384">
    <property type="entry name" value="OmpH-like"/>
    <property type="match status" value="1"/>
</dbReference>
<dbReference type="OrthoDB" id="7427936at2"/>
<organism evidence="2 3">
    <name type="scientific">Pontixanthobacter luteolus</name>
    <dbReference type="NCBI Taxonomy" id="295089"/>
    <lineage>
        <taxon>Bacteria</taxon>
        <taxon>Pseudomonadati</taxon>
        <taxon>Pseudomonadota</taxon>
        <taxon>Alphaproteobacteria</taxon>
        <taxon>Sphingomonadales</taxon>
        <taxon>Erythrobacteraceae</taxon>
        <taxon>Pontixanthobacter</taxon>
    </lineage>
</organism>
<proteinExistence type="predicted"/>
<sequence length="229" mass="24765">MKNLLKPALAAGLAMVVAVPMSAPAQAQVAGIATSSPESVLVRSEARIAAYQAINTTYASQIQQVNTLRQEVQTLSQSLDTNSDQQISQAEIDANPSVRGQIEQKQQQVETLTQPIALAQYYVVEQIINDYANAQNQVIQNKNIQIMLTPEAFQYAAEGVDVSDDILAVVNQRLPTVATTPPANFRPRQNTVQTHQSIQQIILAAAQRAAIQQQQQQGAAAQQPAPTGR</sequence>
<gene>
    <name evidence="2" type="ORF">GRI43_05850</name>
</gene>
<keyword evidence="3" id="KW-1185">Reference proteome</keyword>
<dbReference type="Gene3D" id="3.30.910.20">
    <property type="entry name" value="Skp domain"/>
    <property type="match status" value="1"/>
</dbReference>
<dbReference type="EMBL" id="WTYP01000001">
    <property type="protein sequence ID" value="MXP46912.1"/>
    <property type="molecule type" value="Genomic_DNA"/>
</dbReference>
<reference evidence="2 3" key="1">
    <citation type="submission" date="2019-12" db="EMBL/GenBank/DDBJ databases">
        <title>Genomic-based taxomic classification of the family Erythrobacteraceae.</title>
        <authorList>
            <person name="Xu L."/>
        </authorList>
    </citation>
    <scope>NUCLEOTIDE SEQUENCE [LARGE SCALE GENOMIC DNA]</scope>
    <source>
        <strain evidence="2 3">SW-109</strain>
    </source>
</reference>
<dbReference type="RefSeq" id="WP_160730096.1">
    <property type="nucleotide sequence ID" value="NZ_CANLWR010000001.1"/>
</dbReference>
<feature type="chain" id="PRO_5026300618" evidence="1">
    <location>
        <begin position="28"/>
        <end position="229"/>
    </location>
</feature>
<evidence type="ECO:0000313" key="3">
    <source>
        <dbReference type="Proteomes" id="UP000471435"/>
    </source>
</evidence>
<dbReference type="InterPro" id="IPR024930">
    <property type="entry name" value="Skp_dom_sf"/>
</dbReference>
<protein>
    <submittedName>
        <fullName evidence="2">OmpH family outer membrane protein</fullName>
    </submittedName>
</protein>
<dbReference type="GO" id="GO:0051082">
    <property type="term" value="F:unfolded protein binding"/>
    <property type="evidence" value="ECO:0007669"/>
    <property type="project" value="InterPro"/>
</dbReference>
<accession>A0A6I4V4L9</accession>
<name>A0A6I4V4L9_9SPHN</name>
<dbReference type="Proteomes" id="UP000471435">
    <property type="component" value="Unassembled WGS sequence"/>
</dbReference>
<feature type="signal peptide" evidence="1">
    <location>
        <begin position="1"/>
        <end position="27"/>
    </location>
</feature>
<comment type="caution">
    <text evidence="2">The sequence shown here is derived from an EMBL/GenBank/DDBJ whole genome shotgun (WGS) entry which is preliminary data.</text>
</comment>
<dbReference type="InterPro" id="IPR005632">
    <property type="entry name" value="Chaperone_Skp"/>
</dbReference>